<dbReference type="GO" id="GO:0031902">
    <property type="term" value="C:late endosome membrane"/>
    <property type="evidence" value="ECO:0007669"/>
    <property type="project" value="TreeGrafter"/>
</dbReference>
<feature type="compositionally biased region" description="Polar residues" evidence="1">
    <location>
        <begin position="165"/>
        <end position="175"/>
    </location>
</feature>
<evidence type="ECO:0000313" key="3">
    <source>
        <dbReference type="Proteomes" id="UP001159364"/>
    </source>
</evidence>
<feature type="region of interest" description="Disordered" evidence="1">
    <location>
        <begin position="127"/>
        <end position="185"/>
    </location>
</feature>
<name>A0AAV8SR03_9ROSI</name>
<dbReference type="EMBL" id="JAIWQS010000009">
    <property type="protein sequence ID" value="KAJ8754460.1"/>
    <property type="molecule type" value="Genomic_DNA"/>
</dbReference>
<proteinExistence type="predicted"/>
<evidence type="ECO:0000256" key="1">
    <source>
        <dbReference type="SAM" id="MobiDB-lite"/>
    </source>
</evidence>
<protein>
    <submittedName>
        <fullName evidence="2">Uncharacterized protein</fullName>
    </submittedName>
</protein>
<dbReference type="GO" id="GO:0005765">
    <property type="term" value="C:lysosomal membrane"/>
    <property type="evidence" value="ECO:0007669"/>
    <property type="project" value="TreeGrafter"/>
</dbReference>
<dbReference type="AlphaFoldDB" id="A0AAV8SR03"/>
<sequence>MAKWGKAIFTKQAKSFTGFQVHLSTAGIIHFPRFETVMAKTEANTVGGYTTCKLIALQCCFTLTDSAFMLLQRRKLEASKGKQFCLGMARTAILERRPLTMVSRVIEVLVILYAHTLKTGTYLKGTKPEMTSSCSEEHSGSPRKSVGASTGSVDSLGKSTKHESNAGTNNESPIRSSNTSASESEDSTHFEFLRIKFSISMVENKNLVGTQISTCEVQPSSFQSQPLGMSSNPLKANDSDRQDPRLTFPVISPDDMYNFVFIPVQEELVGDSYLVGIIVEYLFRSILFSQRCFLMQLWVLMIHKFLLLF</sequence>
<dbReference type="GO" id="GO:0010506">
    <property type="term" value="P:regulation of autophagy"/>
    <property type="evidence" value="ECO:0007669"/>
    <property type="project" value="InterPro"/>
</dbReference>
<keyword evidence="3" id="KW-1185">Reference proteome</keyword>
<dbReference type="InterPro" id="IPR040371">
    <property type="entry name" value="RMC1"/>
</dbReference>
<dbReference type="PANTHER" id="PTHR12897:SF4">
    <property type="entry name" value="REGULATOR OF MON1-CCZ1 COMPLEX"/>
    <property type="match status" value="1"/>
</dbReference>
<dbReference type="Proteomes" id="UP001159364">
    <property type="component" value="Linkage Group LG09"/>
</dbReference>
<dbReference type="PANTHER" id="PTHR12897">
    <property type="entry name" value="COLON CANCER-ASSOCIATED PROTEIN MIC1"/>
    <property type="match status" value="1"/>
</dbReference>
<accession>A0AAV8SR03</accession>
<reference evidence="2 3" key="1">
    <citation type="submission" date="2021-09" db="EMBL/GenBank/DDBJ databases">
        <title>Genomic insights and catalytic innovation underlie evolution of tropane alkaloids biosynthesis.</title>
        <authorList>
            <person name="Wang Y.-J."/>
            <person name="Tian T."/>
            <person name="Huang J.-P."/>
            <person name="Huang S.-X."/>
        </authorList>
    </citation>
    <scope>NUCLEOTIDE SEQUENCE [LARGE SCALE GENOMIC DNA]</scope>
    <source>
        <strain evidence="2">KIB-2018</strain>
        <tissue evidence="2">Leaf</tissue>
    </source>
</reference>
<organism evidence="2 3">
    <name type="scientific">Erythroxylum novogranatense</name>
    <dbReference type="NCBI Taxonomy" id="1862640"/>
    <lineage>
        <taxon>Eukaryota</taxon>
        <taxon>Viridiplantae</taxon>
        <taxon>Streptophyta</taxon>
        <taxon>Embryophyta</taxon>
        <taxon>Tracheophyta</taxon>
        <taxon>Spermatophyta</taxon>
        <taxon>Magnoliopsida</taxon>
        <taxon>eudicotyledons</taxon>
        <taxon>Gunneridae</taxon>
        <taxon>Pentapetalae</taxon>
        <taxon>rosids</taxon>
        <taxon>fabids</taxon>
        <taxon>Malpighiales</taxon>
        <taxon>Erythroxylaceae</taxon>
        <taxon>Erythroxylum</taxon>
    </lineage>
</organism>
<gene>
    <name evidence="2" type="ORF">K2173_005621</name>
</gene>
<dbReference type="GO" id="GO:0035658">
    <property type="term" value="C:Mon1-Ccz1 complex"/>
    <property type="evidence" value="ECO:0007669"/>
    <property type="project" value="InterPro"/>
</dbReference>
<comment type="caution">
    <text evidence="2">The sequence shown here is derived from an EMBL/GenBank/DDBJ whole genome shotgun (WGS) entry which is preliminary data.</text>
</comment>
<evidence type="ECO:0000313" key="2">
    <source>
        <dbReference type="EMBL" id="KAJ8754460.1"/>
    </source>
</evidence>